<protein>
    <submittedName>
        <fullName evidence="2">Uncharacterized protein</fullName>
    </submittedName>
</protein>
<evidence type="ECO:0000313" key="3">
    <source>
        <dbReference type="Proteomes" id="UP000799118"/>
    </source>
</evidence>
<evidence type="ECO:0000256" key="1">
    <source>
        <dbReference type="SAM" id="MobiDB-lite"/>
    </source>
</evidence>
<evidence type="ECO:0000313" key="2">
    <source>
        <dbReference type="EMBL" id="KAE9387478.1"/>
    </source>
</evidence>
<organism evidence="2 3">
    <name type="scientific">Gymnopus androsaceus JB14</name>
    <dbReference type="NCBI Taxonomy" id="1447944"/>
    <lineage>
        <taxon>Eukaryota</taxon>
        <taxon>Fungi</taxon>
        <taxon>Dikarya</taxon>
        <taxon>Basidiomycota</taxon>
        <taxon>Agaricomycotina</taxon>
        <taxon>Agaricomycetes</taxon>
        <taxon>Agaricomycetidae</taxon>
        <taxon>Agaricales</taxon>
        <taxon>Marasmiineae</taxon>
        <taxon>Omphalotaceae</taxon>
        <taxon>Gymnopus</taxon>
    </lineage>
</organism>
<feature type="region of interest" description="Disordered" evidence="1">
    <location>
        <begin position="1"/>
        <end position="21"/>
    </location>
</feature>
<accession>A0A6A4GPE5</accession>
<keyword evidence="3" id="KW-1185">Reference proteome</keyword>
<sequence length="552" mass="62470">MSQTTTESPPPLSQNTKPSPNLSATKTLLKLYKWIADPFDFMDCEALLTKMIDKAEQNAKNITLTTTSQTKKKDWEIMHAATIVISNAFTAKWEHQAFETMAARMEERVDGYFEARDEEQLCLRVTEAIWRRFEAKLTEMVGVATTLTLNNETTFTQIVADRVQANLQKPIAKIEKEAEAAFMAAQEVAQQCDSLLSKANETMKAVKEKIEGLSEGLTTSNGSRPNNDWSKDIDGIEEVVNGSKGKSFTNAATSEMDRGVGRVASALQAPHAQAIQDAKTAFRKVVIMETGQSDGWISKMSEMKIVVCMNEALKAVEEEEIFTTDPKPSGSFVLARKILGGALIFMSNEETPVWMRRGGQLASCWMNKWKREAYVVVDTQDVVVEMVPVTENLELDLNLRKIEETNLLTKGAIFKARWIKPVERCKKAIRNGLVFQGRALEVRKSLPEPRICLKCHKSLGTLQKIANKRVMHVGSAQKRTTRQSAITEGHGASDCMCPTFIWRRKVMWLKCINLQYKYFVNNNPKSWELFKETRRETFNDSWREKLVERDEG</sequence>
<proteinExistence type="predicted"/>
<reference evidence="2" key="1">
    <citation type="journal article" date="2019" name="Environ. Microbiol.">
        <title>Fungal ecological strategies reflected in gene transcription - a case study of two litter decomposers.</title>
        <authorList>
            <person name="Barbi F."/>
            <person name="Kohler A."/>
            <person name="Barry K."/>
            <person name="Baskaran P."/>
            <person name="Daum C."/>
            <person name="Fauchery L."/>
            <person name="Ihrmark K."/>
            <person name="Kuo A."/>
            <person name="LaButti K."/>
            <person name="Lipzen A."/>
            <person name="Morin E."/>
            <person name="Grigoriev I.V."/>
            <person name="Henrissat B."/>
            <person name="Lindahl B."/>
            <person name="Martin F."/>
        </authorList>
    </citation>
    <scope>NUCLEOTIDE SEQUENCE</scope>
    <source>
        <strain evidence="2">JB14</strain>
    </source>
</reference>
<dbReference type="EMBL" id="ML769798">
    <property type="protein sequence ID" value="KAE9387478.1"/>
    <property type="molecule type" value="Genomic_DNA"/>
</dbReference>
<name>A0A6A4GPE5_9AGAR</name>
<dbReference type="Proteomes" id="UP000799118">
    <property type="component" value="Unassembled WGS sequence"/>
</dbReference>
<dbReference type="OrthoDB" id="2800503at2759"/>
<dbReference type="AlphaFoldDB" id="A0A6A4GPE5"/>
<gene>
    <name evidence="2" type="ORF">BT96DRAFT_948330</name>
</gene>